<dbReference type="InterPro" id="IPR046341">
    <property type="entry name" value="SET_dom_sf"/>
</dbReference>
<gene>
    <name evidence="3" type="ORF">BDZ85DRAFT_28624</name>
</gene>
<dbReference type="EMBL" id="ML992512">
    <property type="protein sequence ID" value="KAF2220575.1"/>
    <property type="molecule type" value="Genomic_DNA"/>
</dbReference>
<feature type="compositionally biased region" description="Polar residues" evidence="1">
    <location>
        <begin position="149"/>
        <end position="159"/>
    </location>
</feature>
<dbReference type="PROSITE" id="PS50280">
    <property type="entry name" value="SET"/>
    <property type="match status" value="1"/>
</dbReference>
<feature type="domain" description="SET" evidence="2">
    <location>
        <begin position="488"/>
        <end position="594"/>
    </location>
</feature>
<dbReference type="OrthoDB" id="10261904at2759"/>
<accession>A0A6A6G483</accession>
<dbReference type="Pfam" id="PF00856">
    <property type="entry name" value="SET"/>
    <property type="match status" value="1"/>
</dbReference>
<feature type="region of interest" description="Disordered" evidence="1">
    <location>
        <begin position="72"/>
        <end position="180"/>
    </location>
</feature>
<dbReference type="Gene3D" id="2.170.270.10">
    <property type="entry name" value="SET domain"/>
    <property type="match status" value="1"/>
</dbReference>
<dbReference type="SMART" id="SM00317">
    <property type="entry name" value="SET"/>
    <property type="match status" value="1"/>
</dbReference>
<dbReference type="InterPro" id="IPR053105">
    <property type="entry name" value="Class_V-like_SAM-MTase"/>
</dbReference>
<dbReference type="PANTHER" id="PTHR47250:SF3">
    <property type="entry name" value="HISTONE-LYSINE N-METHYLTRANSFERASE SET-6"/>
    <property type="match status" value="1"/>
</dbReference>
<evidence type="ECO:0000256" key="1">
    <source>
        <dbReference type="SAM" id="MobiDB-lite"/>
    </source>
</evidence>
<dbReference type="AlphaFoldDB" id="A0A6A6G483"/>
<feature type="compositionally biased region" description="Low complexity" evidence="1">
    <location>
        <begin position="87"/>
        <end position="109"/>
    </location>
</feature>
<protein>
    <recommendedName>
        <fullName evidence="2">SET domain-containing protein</fullName>
    </recommendedName>
</protein>
<evidence type="ECO:0000313" key="4">
    <source>
        <dbReference type="Proteomes" id="UP000799538"/>
    </source>
</evidence>
<evidence type="ECO:0000313" key="3">
    <source>
        <dbReference type="EMBL" id="KAF2220575.1"/>
    </source>
</evidence>
<evidence type="ECO:0000259" key="2">
    <source>
        <dbReference type="PROSITE" id="PS50280"/>
    </source>
</evidence>
<organism evidence="3 4">
    <name type="scientific">Elsinoe ampelina</name>
    <dbReference type="NCBI Taxonomy" id="302913"/>
    <lineage>
        <taxon>Eukaryota</taxon>
        <taxon>Fungi</taxon>
        <taxon>Dikarya</taxon>
        <taxon>Ascomycota</taxon>
        <taxon>Pezizomycotina</taxon>
        <taxon>Dothideomycetes</taxon>
        <taxon>Dothideomycetidae</taxon>
        <taxon>Myriangiales</taxon>
        <taxon>Elsinoaceae</taxon>
        <taxon>Elsinoe</taxon>
    </lineage>
</organism>
<proteinExistence type="predicted"/>
<dbReference type="SUPFAM" id="SSF82199">
    <property type="entry name" value="SET domain"/>
    <property type="match status" value="1"/>
</dbReference>
<sequence length="621" mass="70076">MDTSDHDPDPDPDGLVLHIASTIREQLRRQNRVTGGLSLDDLRNASLRLEGFLSSGLAEPRQIHLGTVHFSQSTSPNLSRQPVDSHTTSPLLTTSLAPPSLTTNPTSPRNLRRRLSRHSPSPSSSSEEGINNDVSIRRKATGGLHVKRGQQSIDTTDTIPSGPRSMDSSRAFPQRKKPKSREILPAMQPTSVAKLVNGVWEQIYGGIKFDLAEIFGSASLEWRDRSLIEDVGRHSLISGQADLDYSQMNTFCKKVTQASRCTRALEVIVQARWVECFDARIQTLLRENLDLSLTRVKMLALKEAYEDFGWSEKEMRNKMAVWRGYKELKDAGGWAILVFAGMGIYRFCKYRGCFTESTMRELAKLKSRFEVAADTIHPNWRQLLSVVAGQTERRYHGHPHDWVVSDSDPPVPLKNTYIQWDPHFHYQHLDQSIIDGDAWGEIDPRALTMGQPGQTFLCSVCGEFQSDDHQANGCGCYPTVFGSPRHHSPTQIFRTNDGRNNGLIANLPFERGEAIGEFTGLITRDLRDKDVMQGQTGFGRYQIYQGNMGNFTKFVNHSCVPNCQFERFNWLGTQRIILVSKGVEANEEVTVDYSDEYWRHLDKKCLCGHASCRYQRGGVRT</sequence>
<feature type="compositionally biased region" description="Basic residues" evidence="1">
    <location>
        <begin position="137"/>
        <end position="148"/>
    </location>
</feature>
<reference evidence="4" key="1">
    <citation type="journal article" date="2020" name="Stud. Mycol.">
        <title>101 Dothideomycetes genomes: A test case for predicting lifestyles and emergence of pathogens.</title>
        <authorList>
            <person name="Haridas S."/>
            <person name="Albert R."/>
            <person name="Binder M."/>
            <person name="Bloem J."/>
            <person name="LaButti K."/>
            <person name="Salamov A."/>
            <person name="Andreopoulos B."/>
            <person name="Baker S."/>
            <person name="Barry K."/>
            <person name="Bills G."/>
            <person name="Bluhm B."/>
            <person name="Cannon C."/>
            <person name="Castanera R."/>
            <person name="Culley D."/>
            <person name="Daum C."/>
            <person name="Ezra D."/>
            <person name="Gonzalez J."/>
            <person name="Henrissat B."/>
            <person name="Kuo A."/>
            <person name="Liang C."/>
            <person name="Lipzen A."/>
            <person name="Lutzoni F."/>
            <person name="Magnuson J."/>
            <person name="Mondo S."/>
            <person name="Nolan M."/>
            <person name="Ohm R."/>
            <person name="Pangilinan J."/>
            <person name="Park H.-J."/>
            <person name="Ramirez L."/>
            <person name="Alfaro M."/>
            <person name="Sun H."/>
            <person name="Tritt A."/>
            <person name="Yoshinaga Y."/>
            <person name="Zwiers L.-H."/>
            <person name="Turgeon B."/>
            <person name="Goodwin S."/>
            <person name="Spatafora J."/>
            <person name="Crous P."/>
            <person name="Grigoriev I."/>
        </authorList>
    </citation>
    <scope>NUCLEOTIDE SEQUENCE [LARGE SCALE GENOMIC DNA]</scope>
    <source>
        <strain evidence="4">CECT 20119</strain>
    </source>
</reference>
<feature type="compositionally biased region" description="Polar residues" evidence="1">
    <location>
        <begin position="72"/>
        <end position="86"/>
    </location>
</feature>
<keyword evidence="4" id="KW-1185">Reference proteome</keyword>
<dbReference type="InterPro" id="IPR001214">
    <property type="entry name" value="SET_dom"/>
</dbReference>
<dbReference type="Proteomes" id="UP000799538">
    <property type="component" value="Unassembled WGS sequence"/>
</dbReference>
<name>A0A6A6G483_9PEZI</name>
<dbReference type="PANTHER" id="PTHR47250">
    <property type="entry name" value="HISTONE-LYSINE N-METHYLTRANSFERASE SET-6"/>
    <property type="match status" value="1"/>
</dbReference>